<comment type="caution">
    <text evidence="2">The sequence shown here is derived from an EMBL/GenBank/DDBJ whole genome shotgun (WGS) entry which is preliminary data.</text>
</comment>
<dbReference type="Pfam" id="PF18614">
    <property type="entry name" value="RNase_II_C_S1"/>
    <property type="match status" value="1"/>
</dbReference>
<evidence type="ECO:0000313" key="3">
    <source>
        <dbReference type="Proteomes" id="UP000642107"/>
    </source>
</evidence>
<dbReference type="Pfam" id="PF00773">
    <property type="entry name" value="RNB"/>
    <property type="match status" value="1"/>
</dbReference>
<dbReference type="EMBL" id="JACZDF010000001">
    <property type="protein sequence ID" value="MBD9697982.1"/>
    <property type="molecule type" value="Genomic_DNA"/>
</dbReference>
<dbReference type="InterPro" id="IPR012340">
    <property type="entry name" value="NA-bd_OB-fold"/>
</dbReference>
<accession>A0ABR9DLG7</accession>
<evidence type="ECO:0000259" key="1">
    <source>
        <dbReference type="SMART" id="SM00955"/>
    </source>
</evidence>
<protein>
    <submittedName>
        <fullName evidence="2">RNB domain-containing ribonuclease</fullName>
    </submittedName>
</protein>
<dbReference type="InterPro" id="IPR050180">
    <property type="entry name" value="RNR_Ribonuclease"/>
</dbReference>
<keyword evidence="3" id="KW-1185">Reference proteome</keyword>
<dbReference type="SMART" id="SM00955">
    <property type="entry name" value="RNB"/>
    <property type="match status" value="1"/>
</dbReference>
<name>A0ABR9DLG7_9MICO</name>
<gene>
    <name evidence="2" type="ORF">IGS67_00500</name>
</gene>
<dbReference type="PANTHER" id="PTHR23355:SF42">
    <property type="entry name" value="RIBONUCLEASE II, CHLOROPLASTIC_MITOCHONDRIAL"/>
    <property type="match status" value="1"/>
</dbReference>
<sequence>MTRHTLRLATGPGAELEASFAALRAELELPGDFPAPVVAEADAAASRLSAAVAAPGAGVLDARDVPFVTIDPPGSMDLDQAVHIARGTDGFVVRYAIADVPAAVVPGGALDAETLARGTTVYGPGTRIPLHPEVLSEGVASLLPGVDRPALLWDITLDARGVQTAATVRRAVVRSRVRLSYMQAQAVLDGEDTRLDTHDELGHDEIASLLDLLREVGTLRQERERERGGVSLDVPEQEAAVVDGVPLLEFRHVLPVEGWNAQISLLTGMAAAQIMLDGGIGILRTLPPADPRDLRRLRRAAAALGIEWPRDVDYPGLVATLDGRDPQHAAFMEEATSLFRGAGYLAFDVERGLPLPDGEGGRRHAAIAAPYAHVTAPLRRLVDRFGLAICVALCAGEDVPPAIREGLAGLPEIMSSTGRRAGAFERGCLDAVEAAVLRGRVGEVFDAVCLEANEPGTKGEILIADPAVRAKVTGTGLEPGERTKVRLTVADVAARTVRFETLAVPAPTHDS</sequence>
<proteinExistence type="predicted"/>
<dbReference type="RefSeq" id="WP_192276697.1">
    <property type="nucleotide sequence ID" value="NZ_JACZDF010000001.1"/>
</dbReference>
<dbReference type="PANTHER" id="PTHR23355">
    <property type="entry name" value="RIBONUCLEASE"/>
    <property type="match status" value="1"/>
</dbReference>
<dbReference type="InterPro" id="IPR040596">
    <property type="entry name" value="RNase_II_C_S1"/>
</dbReference>
<dbReference type="InterPro" id="IPR001900">
    <property type="entry name" value="RNase_II/R"/>
</dbReference>
<evidence type="ECO:0000313" key="2">
    <source>
        <dbReference type="EMBL" id="MBD9697982.1"/>
    </source>
</evidence>
<dbReference type="Proteomes" id="UP000642107">
    <property type="component" value="Unassembled WGS sequence"/>
</dbReference>
<feature type="domain" description="RNB" evidence="1">
    <location>
        <begin position="59"/>
        <end position="396"/>
    </location>
</feature>
<reference evidence="2 3" key="1">
    <citation type="submission" date="2020-09" db="EMBL/GenBank/DDBJ databases">
        <title>Flavimobilis rhizosphaerae sp. nov., isolated from rhizosphere soil of Spartina alterniflora.</title>
        <authorList>
            <person name="Hanqin C."/>
        </authorList>
    </citation>
    <scope>NUCLEOTIDE SEQUENCE [LARGE SCALE GENOMIC DNA]</scope>
    <source>
        <strain evidence="2 3">GY 10621</strain>
    </source>
</reference>
<organism evidence="2 3">
    <name type="scientific">Flavimobilis rhizosphaerae</name>
    <dbReference type="NCBI Taxonomy" id="2775421"/>
    <lineage>
        <taxon>Bacteria</taxon>
        <taxon>Bacillati</taxon>
        <taxon>Actinomycetota</taxon>
        <taxon>Actinomycetes</taxon>
        <taxon>Micrococcales</taxon>
        <taxon>Jonesiaceae</taxon>
        <taxon>Flavimobilis</taxon>
    </lineage>
</organism>
<dbReference type="SUPFAM" id="SSF50249">
    <property type="entry name" value="Nucleic acid-binding proteins"/>
    <property type="match status" value="1"/>
</dbReference>